<accession>A0A1Q8CTU2</accession>
<keyword evidence="2" id="KW-0812">Transmembrane</keyword>
<feature type="transmembrane region" description="Helical" evidence="2">
    <location>
        <begin position="394"/>
        <end position="416"/>
    </location>
</feature>
<dbReference type="Proteomes" id="UP000185596">
    <property type="component" value="Unassembled WGS sequence"/>
</dbReference>
<feature type="transmembrane region" description="Helical" evidence="2">
    <location>
        <begin position="229"/>
        <end position="246"/>
    </location>
</feature>
<comment type="caution">
    <text evidence="3">The sequence shown here is derived from an EMBL/GenBank/DDBJ whole genome shotgun (WGS) entry which is preliminary data.</text>
</comment>
<evidence type="ECO:0000313" key="4">
    <source>
        <dbReference type="Proteomes" id="UP000185596"/>
    </source>
</evidence>
<gene>
    <name evidence="3" type="ORF">BU204_09835</name>
</gene>
<keyword evidence="2" id="KW-1133">Transmembrane helix</keyword>
<organism evidence="3 4">
    <name type="scientific">Actinophytocola xanthii</name>
    <dbReference type="NCBI Taxonomy" id="1912961"/>
    <lineage>
        <taxon>Bacteria</taxon>
        <taxon>Bacillati</taxon>
        <taxon>Actinomycetota</taxon>
        <taxon>Actinomycetes</taxon>
        <taxon>Pseudonocardiales</taxon>
        <taxon>Pseudonocardiaceae</taxon>
    </lineage>
</organism>
<feature type="transmembrane region" description="Helical" evidence="2">
    <location>
        <begin position="570"/>
        <end position="590"/>
    </location>
</feature>
<feature type="transmembrane region" description="Helical" evidence="2">
    <location>
        <begin position="327"/>
        <end position="352"/>
    </location>
</feature>
<sequence>MRRARRLALVGVASGMALLVLAPVLGRGFVLVYDMVFAPRQWLLPDSVGLGSALPRSVPADAVVALVTSVLPGDLVQKLVLLAALAAGPVGAGLLVPTRSVGVRVVAAVAYGWSGYVAERLFIGHWPYLLAYACLPWVARAALALRGDGKQVPVEPAPDNDEQAAGEQAADEQAAGEQAAGEPQRVAVGVRACGRRVALLVLASAPAVLTPSGGLLAAAVGVVCGGRRGLLVTVPVAVVLNAPWWVPAVTHPGGGLSAVEGADAFAARGEGWGGVLVSLLGLGGIWNAEATPASRANPLVPVLVLAIVAVAALGWREWSRRCPGARGLVLLGVAGIALGALGASGLLGWVVANVPGGGLLRDSQKWVAWWALPLAVGFALGAGAAAGTVRRHGGLVLAGAAVLPVAMMPDLAWGGWGRLESVQYPRDWYDVRSVLLEDRRAGDVLALPLSAFRRFGWNEGRTQLDPAPRVLPRTTVIDDTLFVSGRPVAGEDERAARVRAVVERNGDLAALGIGWVLVEHGTPGPPTERVTARLERVYQGRWLDLYRVPGPVATHAYPTAPRAAVLTADLVALATVALGLLWVVLPAGSLSASGTRRRE</sequence>
<keyword evidence="4" id="KW-1185">Reference proteome</keyword>
<feature type="transmembrane region" description="Helical" evidence="2">
    <location>
        <begin position="367"/>
        <end position="387"/>
    </location>
</feature>
<feature type="region of interest" description="Disordered" evidence="1">
    <location>
        <begin position="152"/>
        <end position="181"/>
    </location>
</feature>
<proteinExistence type="predicted"/>
<dbReference type="EMBL" id="MSIE01000014">
    <property type="protein sequence ID" value="OLF17781.1"/>
    <property type="molecule type" value="Genomic_DNA"/>
</dbReference>
<evidence type="ECO:0000256" key="2">
    <source>
        <dbReference type="SAM" id="Phobius"/>
    </source>
</evidence>
<feature type="compositionally biased region" description="Low complexity" evidence="1">
    <location>
        <begin position="165"/>
        <end position="181"/>
    </location>
</feature>
<name>A0A1Q8CTU2_9PSEU</name>
<dbReference type="AlphaFoldDB" id="A0A1Q8CTU2"/>
<dbReference type="OrthoDB" id="3463898at2"/>
<keyword evidence="2" id="KW-0472">Membrane</keyword>
<feature type="transmembrane region" description="Helical" evidence="2">
    <location>
        <begin position="296"/>
        <end position="315"/>
    </location>
</feature>
<evidence type="ECO:0008006" key="5">
    <source>
        <dbReference type="Google" id="ProtNLM"/>
    </source>
</evidence>
<dbReference type="STRING" id="1912961.BU204_09835"/>
<protein>
    <recommendedName>
        <fullName evidence="5">Glycosyltransferase RgtA/B/C/D-like domain-containing protein</fullName>
    </recommendedName>
</protein>
<evidence type="ECO:0000313" key="3">
    <source>
        <dbReference type="EMBL" id="OLF17781.1"/>
    </source>
</evidence>
<reference evidence="3 4" key="1">
    <citation type="submission" date="2016-12" db="EMBL/GenBank/DDBJ databases">
        <title>The draft genome sequence of Actinophytocola sp. 11-183.</title>
        <authorList>
            <person name="Wang W."/>
            <person name="Yuan L."/>
        </authorList>
    </citation>
    <scope>NUCLEOTIDE SEQUENCE [LARGE SCALE GENOMIC DNA]</scope>
    <source>
        <strain evidence="3 4">11-183</strain>
    </source>
</reference>
<evidence type="ECO:0000256" key="1">
    <source>
        <dbReference type="SAM" id="MobiDB-lite"/>
    </source>
</evidence>
<feature type="transmembrane region" description="Helical" evidence="2">
    <location>
        <begin position="197"/>
        <end position="222"/>
    </location>
</feature>
<dbReference type="RefSeq" id="WP_075125286.1">
    <property type="nucleotide sequence ID" value="NZ_MSIE01000014.1"/>
</dbReference>